<feature type="region of interest" description="Disordered" evidence="8">
    <location>
        <begin position="220"/>
        <end position="299"/>
    </location>
</feature>
<feature type="domain" description="Zn(2)-C6 fungal-type" evidence="9">
    <location>
        <begin position="57"/>
        <end position="89"/>
    </location>
</feature>
<dbReference type="HOGENOM" id="CLU_004748_1_0_1"/>
<evidence type="ECO:0000259" key="9">
    <source>
        <dbReference type="PROSITE" id="PS50048"/>
    </source>
</evidence>
<dbReference type="PROSITE" id="PS00463">
    <property type="entry name" value="ZN2_CY6_FUNGAL_1"/>
    <property type="match status" value="1"/>
</dbReference>
<feature type="compositionally biased region" description="Basic residues" evidence="8">
    <location>
        <begin position="268"/>
        <end position="277"/>
    </location>
</feature>
<evidence type="ECO:0000256" key="3">
    <source>
        <dbReference type="ARBA" id="ARBA00022833"/>
    </source>
</evidence>
<reference evidence="10 11" key="1">
    <citation type="journal article" date="2014" name="PLoS Genet.">
        <title>Analysis of the Phlebiopsis gigantea genome, transcriptome and secretome provides insight into its pioneer colonization strategies of wood.</title>
        <authorList>
            <person name="Hori C."/>
            <person name="Ishida T."/>
            <person name="Igarashi K."/>
            <person name="Samejima M."/>
            <person name="Suzuki H."/>
            <person name="Master E."/>
            <person name="Ferreira P."/>
            <person name="Ruiz-Duenas F.J."/>
            <person name="Held B."/>
            <person name="Canessa P."/>
            <person name="Larrondo L.F."/>
            <person name="Schmoll M."/>
            <person name="Druzhinina I.S."/>
            <person name="Kubicek C.P."/>
            <person name="Gaskell J.A."/>
            <person name="Kersten P."/>
            <person name="St John F."/>
            <person name="Glasner J."/>
            <person name="Sabat G."/>
            <person name="Splinter BonDurant S."/>
            <person name="Syed K."/>
            <person name="Yadav J."/>
            <person name="Mgbeahuruike A.C."/>
            <person name="Kovalchuk A."/>
            <person name="Asiegbu F.O."/>
            <person name="Lackner G."/>
            <person name="Hoffmeister D."/>
            <person name="Rencoret J."/>
            <person name="Gutierrez A."/>
            <person name="Sun H."/>
            <person name="Lindquist E."/>
            <person name="Barry K."/>
            <person name="Riley R."/>
            <person name="Grigoriev I.V."/>
            <person name="Henrissat B."/>
            <person name="Kues U."/>
            <person name="Berka R.M."/>
            <person name="Martinez A.T."/>
            <person name="Covert S.F."/>
            <person name="Blanchette R.A."/>
            <person name="Cullen D."/>
        </authorList>
    </citation>
    <scope>NUCLEOTIDE SEQUENCE [LARGE SCALE GENOMIC DNA]</scope>
    <source>
        <strain evidence="10 11">11061_1 CR5-6</strain>
    </source>
</reference>
<feature type="region of interest" description="Disordered" evidence="8">
    <location>
        <begin position="148"/>
        <end position="205"/>
    </location>
</feature>
<dbReference type="SUPFAM" id="SSF57701">
    <property type="entry name" value="Zn2/Cys6 DNA-binding domain"/>
    <property type="match status" value="1"/>
</dbReference>
<evidence type="ECO:0000256" key="7">
    <source>
        <dbReference type="ARBA" id="ARBA00023242"/>
    </source>
</evidence>
<dbReference type="GO" id="GO:0003677">
    <property type="term" value="F:DNA binding"/>
    <property type="evidence" value="ECO:0007669"/>
    <property type="project" value="UniProtKB-KW"/>
</dbReference>
<dbReference type="AlphaFoldDB" id="A0A0C3S1G1"/>
<keyword evidence="7" id="KW-0539">Nucleus</keyword>
<keyword evidence="3" id="KW-0862">Zinc</keyword>
<proteinExistence type="predicted"/>
<dbReference type="SMART" id="SM00906">
    <property type="entry name" value="Fungal_trans"/>
    <property type="match status" value="1"/>
</dbReference>
<gene>
    <name evidence="10" type="ORF">PHLGIDRAFT_78080</name>
</gene>
<evidence type="ECO:0000256" key="1">
    <source>
        <dbReference type="ARBA" id="ARBA00004123"/>
    </source>
</evidence>
<dbReference type="EMBL" id="KN840632">
    <property type="protein sequence ID" value="KIP03117.1"/>
    <property type="molecule type" value="Genomic_DNA"/>
</dbReference>
<keyword evidence="6" id="KW-0804">Transcription</keyword>
<dbReference type="PANTHER" id="PTHR31313">
    <property type="entry name" value="TY1 ENHANCER ACTIVATOR"/>
    <property type="match status" value="1"/>
</dbReference>
<name>A0A0C3S1G1_PHLG1</name>
<dbReference type="SMART" id="SM00066">
    <property type="entry name" value="GAL4"/>
    <property type="match status" value="1"/>
</dbReference>
<protein>
    <recommendedName>
        <fullName evidence="9">Zn(2)-C6 fungal-type domain-containing protein</fullName>
    </recommendedName>
</protein>
<feature type="compositionally biased region" description="Low complexity" evidence="8">
    <location>
        <begin position="278"/>
        <end position="297"/>
    </location>
</feature>
<dbReference type="CDD" id="cd12148">
    <property type="entry name" value="fungal_TF_MHR"/>
    <property type="match status" value="1"/>
</dbReference>
<keyword evidence="11" id="KW-1185">Reference proteome</keyword>
<dbReference type="STRING" id="745531.A0A0C3S1G1"/>
<evidence type="ECO:0000256" key="8">
    <source>
        <dbReference type="SAM" id="MobiDB-lite"/>
    </source>
</evidence>
<dbReference type="InterPro" id="IPR051615">
    <property type="entry name" value="Transcr_Regulatory_Elem"/>
</dbReference>
<dbReference type="PANTHER" id="PTHR31313:SF78">
    <property type="entry name" value="TRANSCRIPTION FACTOR DOMAIN-CONTAINING PROTEIN"/>
    <property type="match status" value="1"/>
</dbReference>
<keyword evidence="5" id="KW-0238">DNA-binding</keyword>
<comment type="subcellular location">
    <subcellularLocation>
        <location evidence="1">Nucleus</location>
    </subcellularLocation>
</comment>
<dbReference type="GO" id="GO:0006351">
    <property type="term" value="P:DNA-templated transcription"/>
    <property type="evidence" value="ECO:0007669"/>
    <property type="project" value="InterPro"/>
</dbReference>
<dbReference type="GO" id="GO:0008270">
    <property type="term" value="F:zinc ion binding"/>
    <property type="evidence" value="ECO:0007669"/>
    <property type="project" value="InterPro"/>
</dbReference>
<feature type="compositionally biased region" description="Gly residues" evidence="8">
    <location>
        <begin position="31"/>
        <end position="43"/>
    </location>
</feature>
<evidence type="ECO:0000313" key="11">
    <source>
        <dbReference type="Proteomes" id="UP000053257"/>
    </source>
</evidence>
<dbReference type="Gene3D" id="4.10.240.10">
    <property type="entry name" value="Zn(2)-C6 fungal-type DNA-binding domain"/>
    <property type="match status" value="1"/>
</dbReference>
<dbReference type="GO" id="GO:0005634">
    <property type="term" value="C:nucleus"/>
    <property type="evidence" value="ECO:0007669"/>
    <property type="project" value="UniProtKB-SubCell"/>
</dbReference>
<evidence type="ECO:0000256" key="2">
    <source>
        <dbReference type="ARBA" id="ARBA00022723"/>
    </source>
</evidence>
<evidence type="ECO:0000313" key="10">
    <source>
        <dbReference type="EMBL" id="KIP03117.1"/>
    </source>
</evidence>
<dbReference type="Pfam" id="PF04082">
    <property type="entry name" value="Fungal_trans"/>
    <property type="match status" value="1"/>
</dbReference>
<dbReference type="Proteomes" id="UP000053257">
    <property type="component" value="Unassembled WGS sequence"/>
</dbReference>
<organism evidence="10 11">
    <name type="scientific">Phlebiopsis gigantea (strain 11061_1 CR5-6)</name>
    <name type="common">White-rot fungus</name>
    <name type="synonym">Peniophora gigantea</name>
    <dbReference type="NCBI Taxonomy" id="745531"/>
    <lineage>
        <taxon>Eukaryota</taxon>
        <taxon>Fungi</taxon>
        <taxon>Dikarya</taxon>
        <taxon>Basidiomycota</taxon>
        <taxon>Agaricomycotina</taxon>
        <taxon>Agaricomycetes</taxon>
        <taxon>Polyporales</taxon>
        <taxon>Phanerochaetaceae</taxon>
        <taxon>Phlebiopsis</taxon>
    </lineage>
</organism>
<accession>A0A0C3S1G1</accession>
<dbReference type="CDD" id="cd00067">
    <property type="entry name" value="GAL4"/>
    <property type="match status" value="1"/>
</dbReference>
<dbReference type="GO" id="GO:0000981">
    <property type="term" value="F:DNA-binding transcription factor activity, RNA polymerase II-specific"/>
    <property type="evidence" value="ECO:0007669"/>
    <property type="project" value="InterPro"/>
</dbReference>
<feature type="non-terminal residue" evidence="10">
    <location>
        <position position="815"/>
    </location>
</feature>
<dbReference type="InterPro" id="IPR001138">
    <property type="entry name" value="Zn2Cys6_DnaBD"/>
</dbReference>
<sequence>MHAALEPPAVLQDDYDDGDEDGLTELPAGVSLGGYAGDGGAGAKAGEKQVRRRSSKACDQCRKSKCKCERGAQNEQCKNCVLLGTPCTFLGPSRKRGPPKGYIDAIEARLHQTEALVGILIASNDSRAKTLLDDLSEDALARDILDRVNNSSYGPKGRKRGAAASNRSRPVPTEHKDGESTHSPSTQCVPSKLTHVPSPSSEWQDALTAQLNARAAQRNTLLAEPEPAGRTLTYPPSPSDDGDRSRASLAVPAAADALAPPADVDGHRHQRRRRAARSHSASPDAAGGESSDEASASGEDELALAVGQLSMNEDEQLRYHGKASGLHLLGAREREDGRNEGGIWRFPRSRVWPPLPVEARTPTKSEDETAVRLPSPEMQEHLLELYFAYVHAQLPILHKPTFMELFRNGNVGAAPSPMSDASSPAPSSSSAGSRVQRIPTLLLLVMFSLAARYSSTDGPPPAPGEMWNAGDSYMEHAKVILDNIRAQSRPSTVQALLLLGYREVGIGAMAQAWLYIGMAVRMAQDLGLHKNADKWCGDGKALFTDAELQERRRIWYGCVVLDKYISAYIGRPVAIFENDFDTELPAVTESDETESWTPHPSPVFVGDVSESFVPRTTPVTIHTISCFNESAKLSILLSMIMQAIYPIRPHSFRQAEFARLEQLLDRWYIDLPEHLRFDPTQPRYATQPPHVLTLHMQYCRPRDRPLTAASRLSPGSREAELRANARRNYDQCVRAANQITAVVAVYTEHHCPRRASVFLCFYVFTAAIMHVSTLTAHAADPQATEGLRTCMHILERMHFIWPAAWRANQLLQGSR</sequence>
<evidence type="ECO:0000256" key="5">
    <source>
        <dbReference type="ARBA" id="ARBA00023125"/>
    </source>
</evidence>
<keyword evidence="4" id="KW-0805">Transcription regulation</keyword>
<evidence type="ECO:0000256" key="4">
    <source>
        <dbReference type="ARBA" id="ARBA00023015"/>
    </source>
</evidence>
<feature type="compositionally biased region" description="Low complexity" evidence="8">
    <location>
        <begin position="247"/>
        <end position="263"/>
    </location>
</feature>
<feature type="region of interest" description="Disordered" evidence="8">
    <location>
        <begin position="414"/>
        <end position="433"/>
    </location>
</feature>
<dbReference type="Pfam" id="PF00172">
    <property type="entry name" value="Zn_clus"/>
    <property type="match status" value="1"/>
</dbReference>
<dbReference type="InterPro" id="IPR036864">
    <property type="entry name" value="Zn2-C6_fun-type_DNA-bd_sf"/>
</dbReference>
<feature type="compositionally biased region" description="Acidic residues" evidence="8">
    <location>
        <begin position="13"/>
        <end position="23"/>
    </location>
</feature>
<dbReference type="OrthoDB" id="2123952at2759"/>
<keyword evidence="2" id="KW-0479">Metal-binding</keyword>
<dbReference type="PROSITE" id="PS50048">
    <property type="entry name" value="ZN2_CY6_FUNGAL_2"/>
    <property type="match status" value="1"/>
</dbReference>
<feature type="region of interest" description="Disordered" evidence="8">
    <location>
        <begin position="1"/>
        <end position="48"/>
    </location>
</feature>
<evidence type="ECO:0000256" key="6">
    <source>
        <dbReference type="ARBA" id="ARBA00023163"/>
    </source>
</evidence>
<dbReference type="InterPro" id="IPR007219">
    <property type="entry name" value="XnlR_reg_dom"/>
</dbReference>